<organism evidence="3 4">
    <name type="scientific">Adineta steineri</name>
    <dbReference type="NCBI Taxonomy" id="433720"/>
    <lineage>
        <taxon>Eukaryota</taxon>
        <taxon>Metazoa</taxon>
        <taxon>Spiralia</taxon>
        <taxon>Gnathifera</taxon>
        <taxon>Rotifera</taxon>
        <taxon>Eurotatoria</taxon>
        <taxon>Bdelloidea</taxon>
        <taxon>Adinetida</taxon>
        <taxon>Adinetidae</taxon>
        <taxon>Adineta</taxon>
    </lineage>
</organism>
<dbReference type="EMBL" id="CAJNON010000777">
    <property type="protein sequence ID" value="CAF1376204.1"/>
    <property type="molecule type" value="Genomic_DNA"/>
</dbReference>
<evidence type="ECO:0000313" key="3">
    <source>
        <dbReference type="EMBL" id="CAF3762330.1"/>
    </source>
</evidence>
<dbReference type="EMBL" id="CAJOAY010000932">
    <property type="protein sequence ID" value="CAF3762330.1"/>
    <property type="molecule type" value="Genomic_DNA"/>
</dbReference>
<name>A0A818YYV0_9BILA</name>
<evidence type="ECO:0000313" key="4">
    <source>
        <dbReference type="Proteomes" id="UP000663881"/>
    </source>
</evidence>
<evidence type="ECO:0000256" key="1">
    <source>
        <dbReference type="SAM" id="MobiDB-lite"/>
    </source>
</evidence>
<protein>
    <submittedName>
        <fullName evidence="3">Uncharacterized protein</fullName>
    </submittedName>
</protein>
<feature type="region of interest" description="Disordered" evidence="1">
    <location>
        <begin position="472"/>
        <end position="515"/>
    </location>
</feature>
<dbReference type="OrthoDB" id="10558051at2759"/>
<sequence length="515" mass="59292">MDALTKDGIYIFIGGAYDRSVKRGGVFEIYMASTSADSNSRVAQIQHVLEANSQFFFINTSRVKEALESDIFQRDPPNGRELDKKHYLIRENCTLRLSNPTEQDYLNKITLPRQLASVNIAERTSTVKIQNAMRQIKTVVDQLQISSNEMQAALDEIQDAVRQMPAAALQLPQRDVEWIMCNSYGRMAMAYQRARNRRKRLIRKYSEIFEFARVESNQPNIPVIWTKMDGRNSVGYPKFYRVKLKDKYKNMRLKKVLEVLQVYNSTNEMYHGSNQRIDGTAPLVVSLEIGRRSCQFMLSRWLSDYPRTSENQLLVSIKETENNFVGHTYPYLVGDNGGFSTYHVDIQRTIAQCIQTCLDTRMCKQYNYLSAFREDLVLRITEFLIVTQVVESNHGRNYAYCRTPGMNKLARRLLMRIATEKSTFSEYFDPSAEINHYKYPPIGDGGTRKARQAVQEVGRDILFVQYKASNSSSSATTMGSTTEEPIRYTFPRCHDMSDDSVSDGEFSDSDESEEQ</sequence>
<dbReference type="Proteomes" id="UP000663891">
    <property type="component" value="Unassembled WGS sequence"/>
</dbReference>
<gene>
    <name evidence="3" type="ORF">OKA104_LOCUS16323</name>
    <name evidence="2" type="ORF">VCS650_LOCUS35143</name>
</gene>
<proteinExistence type="predicted"/>
<evidence type="ECO:0000313" key="2">
    <source>
        <dbReference type="EMBL" id="CAF1376204.1"/>
    </source>
</evidence>
<reference evidence="3" key="1">
    <citation type="submission" date="2021-02" db="EMBL/GenBank/DDBJ databases">
        <authorList>
            <person name="Nowell W R."/>
        </authorList>
    </citation>
    <scope>NUCLEOTIDE SEQUENCE</scope>
</reference>
<dbReference type="Proteomes" id="UP000663881">
    <property type="component" value="Unassembled WGS sequence"/>
</dbReference>
<feature type="compositionally biased region" description="Low complexity" evidence="1">
    <location>
        <begin position="472"/>
        <end position="482"/>
    </location>
</feature>
<feature type="compositionally biased region" description="Acidic residues" evidence="1">
    <location>
        <begin position="498"/>
        <end position="515"/>
    </location>
</feature>
<comment type="caution">
    <text evidence="3">The sequence shown here is derived from an EMBL/GenBank/DDBJ whole genome shotgun (WGS) entry which is preliminary data.</text>
</comment>
<accession>A0A818YYV0</accession>
<dbReference type="AlphaFoldDB" id="A0A818YYV0"/>